<dbReference type="GO" id="GO:0006281">
    <property type="term" value="P:DNA repair"/>
    <property type="evidence" value="ECO:0007669"/>
    <property type="project" value="TreeGrafter"/>
</dbReference>
<dbReference type="AlphaFoldDB" id="A0A1T4WUW9"/>
<dbReference type="InterPro" id="IPR023214">
    <property type="entry name" value="HAD_sf"/>
</dbReference>
<organism evidence="5 6">
    <name type="scientific">Paucidesulfovibrio gracilis DSM 16080</name>
    <dbReference type="NCBI Taxonomy" id="1121449"/>
    <lineage>
        <taxon>Bacteria</taxon>
        <taxon>Pseudomonadati</taxon>
        <taxon>Thermodesulfobacteriota</taxon>
        <taxon>Desulfovibrionia</taxon>
        <taxon>Desulfovibrionales</taxon>
        <taxon>Desulfovibrionaceae</taxon>
        <taxon>Paucidesulfovibrio</taxon>
    </lineage>
</organism>
<dbReference type="EMBL" id="FUYC01000004">
    <property type="protein sequence ID" value="SKA80421.1"/>
    <property type="molecule type" value="Genomic_DNA"/>
</dbReference>
<comment type="pathway">
    <text evidence="2">Organic acid metabolism; glycolate biosynthesis; glycolate from 2-phosphoglycolate: step 1/1.</text>
</comment>
<comment type="catalytic activity">
    <reaction evidence="1">
        <text>2-phosphoglycolate + H2O = glycolate + phosphate</text>
        <dbReference type="Rhea" id="RHEA:14369"/>
        <dbReference type="ChEBI" id="CHEBI:15377"/>
        <dbReference type="ChEBI" id="CHEBI:29805"/>
        <dbReference type="ChEBI" id="CHEBI:43474"/>
        <dbReference type="ChEBI" id="CHEBI:58033"/>
        <dbReference type="EC" id="3.1.3.18"/>
    </reaction>
</comment>
<protein>
    <recommendedName>
        <fullName evidence="4">phosphoglycolate phosphatase</fullName>
        <ecNumber evidence="4">3.1.3.18</ecNumber>
    </recommendedName>
</protein>
<keyword evidence="6" id="KW-1185">Reference proteome</keyword>
<dbReference type="GO" id="GO:0005829">
    <property type="term" value="C:cytosol"/>
    <property type="evidence" value="ECO:0007669"/>
    <property type="project" value="TreeGrafter"/>
</dbReference>
<dbReference type="NCBIfam" id="TIGR01549">
    <property type="entry name" value="HAD-SF-IA-v1"/>
    <property type="match status" value="1"/>
</dbReference>
<dbReference type="Pfam" id="PF13419">
    <property type="entry name" value="HAD_2"/>
    <property type="match status" value="1"/>
</dbReference>
<comment type="similarity">
    <text evidence="3">Belongs to the HAD-like hydrolase superfamily. CbbY/CbbZ/Gph/YieH family.</text>
</comment>
<dbReference type="OrthoDB" id="9793014at2"/>
<dbReference type="SUPFAM" id="SSF56784">
    <property type="entry name" value="HAD-like"/>
    <property type="match status" value="1"/>
</dbReference>
<evidence type="ECO:0000256" key="1">
    <source>
        <dbReference type="ARBA" id="ARBA00000830"/>
    </source>
</evidence>
<dbReference type="PANTHER" id="PTHR43434:SF1">
    <property type="entry name" value="PHOSPHOGLYCOLATE PHOSPHATASE"/>
    <property type="match status" value="1"/>
</dbReference>
<evidence type="ECO:0000256" key="4">
    <source>
        <dbReference type="ARBA" id="ARBA00013078"/>
    </source>
</evidence>
<dbReference type="InterPro" id="IPR036412">
    <property type="entry name" value="HAD-like_sf"/>
</dbReference>
<gene>
    <name evidence="5" type="ORF">SAMN02745704_01350</name>
</gene>
<dbReference type="STRING" id="1121449.SAMN02745704_01350"/>
<dbReference type="SFLD" id="SFLDG01129">
    <property type="entry name" value="C1.5:_HAD__Beta-PGM__Phosphata"/>
    <property type="match status" value="1"/>
</dbReference>
<dbReference type="EC" id="3.1.3.18" evidence="4"/>
<dbReference type="RefSeq" id="WP_078716922.1">
    <property type="nucleotide sequence ID" value="NZ_FUYC01000004.1"/>
</dbReference>
<dbReference type="InterPro" id="IPR006439">
    <property type="entry name" value="HAD-SF_hydro_IA"/>
</dbReference>
<proteinExistence type="inferred from homology"/>
<accession>A0A1T4WUW9</accession>
<dbReference type="PANTHER" id="PTHR43434">
    <property type="entry name" value="PHOSPHOGLYCOLATE PHOSPHATASE"/>
    <property type="match status" value="1"/>
</dbReference>
<dbReference type="InterPro" id="IPR041492">
    <property type="entry name" value="HAD_2"/>
</dbReference>
<dbReference type="Proteomes" id="UP000190027">
    <property type="component" value="Unassembled WGS sequence"/>
</dbReference>
<reference evidence="5 6" key="1">
    <citation type="submission" date="2017-02" db="EMBL/GenBank/DDBJ databases">
        <authorList>
            <person name="Peterson S.W."/>
        </authorList>
    </citation>
    <scope>NUCLEOTIDE SEQUENCE [LARGE SCALE GENOMIC DNA]</scope>
    <source>
        <strain evidence="5 6">DSM 16080</strain>
    </source>
</reference>
<dbReference type="SFLD" id="SFLDS00003">
    <property type="entry name" value="Haloacid_Dehalogenase"/>
    <property type="match status" value="1"/>
</dbReference>
<dbReference type="GO" id="GO:0008967">
    <property type="term" value="F:phosphoglycolate phosphatase activity"/>
    <property type="evidence" value="ECO:0007669"/>
    <property type="project" value="UniProtKB-EC"/>
</dbReference>
<dbReference type="InterPro" id="IPR023198">
    <property type="entry name" value="PGP-like_dom2"/>
</dbReference>
<dbReference type="PRINTS" id="PR00413">
    <property type="entry name" value="HADHALOGNASE"/>
</dbReference>
<evidence type="ECO:0000256" key="2">
    <source>
        <dbReference type="ARBA" id="ARBA00004818"/>
    </source>
</evidence>
<dbReference type="Gene3D" id="1.10.150.240">
    <property type="entry name" value="Putative phosphatase, domain 2"/>
    <property type="match status" value="1"/>
</dbReference>
<evidence type="ECO:0000256" key="3">
    <source>
        <dbReference type="ARBA" id="ARBA00006171"/>
    </source>
</evidence>
<evidence type="ECO:0000313" key="6">
    <source>
        <dbReference type="Proteomes" id="UP000190027"/>
    </source>
</evidence>
<dbReference type="InterPro" id="IPR050155">
    <property type="entry name" value="HAD-like_hydrolase_sf"/>
</dbReference>
<dbReference type="Gene3D" id="3.40.50.1000">
    <property type="entry name" value="HAD superfamily/HAD-like"/>
    <property type="match status" value="1"/>
</dbReference>
<evidence type="ECO:0000313" key="5">
    <source>
        <dbReference type="EMBL" id="SKA80421.1"/>
    </source>
</evidence>
<name>A0A1T4WUW9_9BACT</name>
<sequence length="223" mass="26082">MFYLNELTSSDLLDGVRGIIFDCDGVLIDSLNANIWYYDTLREHFGHPPMDQELREYIHAHTMDESIRKLVPPEQLEAAQAYQQAFDYRRALPHIELEKGLREVLSWMRGAGLRMGINTSRTDTLDLILEYFDIGEFFHPAITSYKVARPKPHPEGIHAILESWRMRPEDVIYIGDTKVDEYNAEAADVRLWSLKNPYLKAEMMIPDYWTLLAYLRRTYGFFG</sequence>